<protein>
    <submittedName>
        <fullName evidence="1">Uncharacterized protein</fullName>
    </submittedName>
</protein>
<evidence type="ECO:0000313" key="2">
    <source>
        <dbReference type="Proteomes" id="UP000814033"/>
    </source>
</evidence>
<reference evidence="1" key="2">
    <citation type="journal article" date="2022" name="New Phytol.">
        <title>Evolutionary transition to the ectomycorrhizal habit in the genomes of a hyperdiverse lineage of mushroom-forming fungi.</title>
        <authorList>
            <person name="Looney B."/>
            <person name="Miyauchi S."/>
            <person name="Morin E."/>
            <person name="Drula E."/>
            <person name="Courty P.E."/>
            <person name="Kohler A."/>
            <person name="Kuo A."/>
            <person name="LaButti K."/>
            <person name="Pangilinan J."/>
            <person name="Lipzen A."/>
            <person name="Riley R."/>
            <person name="Andreopoulos W."/>
            <person name="He G."/>
            <person name="Johnson J."/>
            <person name="Nolan M."/>
            <person name="Tritt A."/>
            <person name="Barry K.W."/>
            <person name="Grigoriev I.V."/>
            <person name="Nagy L.G."/>
            <person name="Hibbett D."/>
            <person name="Henrissat B."/>
            <person name="Matheny P.B."/>
            <person name="Labbe J."/>
            <person name="Martin F.M."/>
        </authorList>
    </citation>
    <scope>NUCLEOTIDE SEQUENCE</scope>
    <source>
        <strain evidence="1">FP105234-sp</strain>
    </source>
</reference>
<proteinExistence type="predicted"/>
<gene>
    <name evidence="1" type="ORF">FA95DRAFT_1503793</name>
</gene>
<comment type="caution">
    <text evidence="1">The sequence shown here is derived from an EMBL/GenBank/DDBJ whole genome shotgun (WGS) entry which is preliminary data.</text>
</comment>
<sequence length="360" mass="41612">MFDAVRTVFERNATLEDESLTSLQKAKKVIVQIVNNMNVRLEIGGPMASLYLLGHPDHYTMHLFAKLYWKNYINEVLRFCAIMDYTCRPKELIHMNVYDWIRTCTKTLKRKSRSKPGKVKADKRDADTESDSEFEDNDDKASVYTTDSDVEGLHLAEEDPDLNYTPNGSKQNKKPRQTQSYQFIPTHPQHGTHEVRVCKEDKSKVPNFLGGSLPRRDQGNIEEYCSTMLTLFKPWRVPQDLKDSGDTWQSTFESHGFSDNQRRVMDFMQIKYECNDARDDYAAKRKAGTAEGDMTGKIFNQIFEHLDQTIEDDGDTNGIDLTELAQALESQWQVIGKKTLNRLTQMTQIEKVMHETGWLE</sequence>
<reference evidence="1" key="1">
    <citation type="submission" date="2021-02" db="EMBL/GenBank/DDBJ databases">
        <authorList>
            <consortium name="DOE Joint Genome Institute"/>
            <person name="Ahrendt S."/>
            <person name="Looney B.P."/>
            <person name="Miyauchi S."/>
            <person name="Morin E."/>
            <person name="Drula E."/>
            <person name="Courty P.E."/>
            <person name="Chicoki N."/>
            <person name="Fauchery L."/>
            <person name="Kohler A."/>
            <person name="Kuo A."/>
            <person name="Labutti K."/>
            <person name="Pangilinan J."/>
            <person name="Lipzen A."/>
            <person name="Riley R."/>
            <person name="Andreopoulos W."/>
            <person name="He G."/>
            <person name="Johnson J."/>
            <person name="Barry K.W."/>
            <person name="Grigoriev I.V."/>
            <person name="Nagy L."/>
            <person name="Hibbett D."/>
            <person name="Henrissat B."/>
            <person name="Matheny P.B."/>
            <person name="Labbe J."/>
            <person name="Martin F."/>
        </authorList>
    </citation>
    <scope>NUCLEOTIDE SEQUENCE</scope>
    <source>
        <strain evidence="1">FP105234-sp</strain>
    </source>
</reference>
<name>A0ACB8R7X9_9AGAM</name>
<evidence type="ECO:0000313" key="1">
    <source>
        <dbReference type="EMBL" id="KAI0039741.1"/>
    </source>
</evidence>
<feature type="non-terminal residue" evidence="1">
    <location>
        <position position="360"/>
    </location>
</feature>
<dbReference type="EMBL" id="MU276268">
    <property type="protein sequence ID" value="KAI0039741.1"/>
    <property type="molecule type" value="Genomic_DNA"/>
</dbReference>
<accession>A0ACB8R7X9</accession>
<organism evidence="1 2">
    <name type="scientific">Auriscalpium vulgare</name>
    <dbReference type="NCBI Taxonomy" id="40419"/>
    <lineage>
        <taxon>Eukaryota</taxon>
        <taxon>Fungi</taxon>
        <taxon>Dikarya</taxon>
        <taxon>Basidiomycota</taxon>
        <taxon>Agaricomycotina</taxon>
        <taxon>Agaricomycetes</taxon>
        <taxon>Russulales</taxon>
        <taxon>Auriscalpiaceae</taxon>
        <taxon>Auriscalpium</taxon>
    </lineage>
</organism>
<dbReference type="Proteomes" id="UP000814033">
    <property type="component" value="Unassembled WGS sequence"/>
</dbReference>
<keyword evidence="2" id="KW-1185">Reference proteome</keyword>